<keyword evidence="2" id="KW-1185">Reference proteome</keyword>
<name>A0ACC3DPM1_9PEZI</name>
<comment type="caution">
    <text evidence="1">The sequence shown here is derived from an EMBL/GenBank/DDBJ whole genome shotgun (WGS) entry which is preliminary data.</text>
</comment>
<gene>
    <name evidence="1" type="ORF">LTS18_007182</name>
</gene>
<accession>A0ACC3DPM1</accession>
<feature type="non-terminal residue" evidence="1">
    <location>
        <position position="1"/>
    </location>
</feature>
<organism evidence="1 2">
    <name type="scientific">Coniosporium uncinatum</name>
    <dbReference type="NCBI Taxonomy" id="93489"/>
    <lineage>
        <taxon>Eukaryota</taxon>
        <taxon>Fungi</taxon>
        <taxon>Dikarya</taxon>
        <taxon>Ascomycota</taxon>
        <taxon>Pezizomycotina</taxon>
        <taxon>Dothideomycetes</taxon>
        <taxon>Dothideomycetes incertae sedis</taxon>
        <taxon>Coniosporium</taxon>
    </lineage>
</organism>
<evidence type="ECO:0000313" key="1">
    <source>
        <dbReference type="EMBL" id="KAK3078568.1"/>
    </source>
</evidence>
<proteinExistence type="predicted"/>
<reference evidence="1" key="1">
    <citation type="submission" date="2024-09" db="EMBL/GenBank/DDBJ databases">
        <title>Black Yeasts Isolated from many extreme environments.</title>
        <authorList>
            <person name="Coleine C."/>
            <person name="Stajich J.E."/>
            <person name="Selbmann L."/>
        </authorList>
    </citation>
    <scope>NUCLEOTIDE SEQUENCE</scope>
    <source>
        <strain evidence="1">CCFEE 5737</strain>
    </source>
</reference>
<evidence type="ECO:0000313" key="2">
    <source>
        <dbReference type="Proteomes" id="UP001186974"/>
    </source>
</evidence>
<dbReference type="Proteomes" id="UP001186974">
    <property type="component" value="Unassembled WGS sequence"/>
</dbReference>
<protein>
    <submittedName>
        <fullName evidence="1">Uncharacterized protein</fullName>
    </submittedName>
</protein>
<sequence length="403" mass="43649">PNGTSDSMPLHDLGAESGHTDSTDDGEHDYRTSLDDPLATPAHKPPTLGKDTTPQLQLSNHVSSKGVGVGYAAAVSIQILSIGILILFSKASPSISKSTLPLRVILFFVGLCWAAGSIPTAYWLRRRPGPPLPAAISKRGRFMTWISYLGFAWKSLWRTIKVAVQLRQAVVFLLAWFLLSDAIATVSGTAILFAKTELNMPTPAVAGVSVIATLSGIAGAFSWPIISRRFGLRSNQTILCCIMLFEIIPLYGLLGFIPIVRRWGVGGLQQSWEIFPLAFVHGFVMGGLSSFCRSFFGVLIPPGSEAAFYALYAVTDKGSSVIGPAIVGKILDSTGEIRSAFWFLAVLILLPAPMVWYVDAEKGREGAVKMADRMRKDSDDVSARRGSLEEAEEEERLMSGNDR</sequence>
<dbReference type="EMBL" id="JAWDJW010001787">
    <property type="protein sequence ID" value="KAK3078568.1"/>
    <property type="molecule type" value="Genomic_DNA"/>
</dbReference>